<evidence type="ECO:0000313" key="3">
    <source>
        <dbReference type="Proteomes" id="UP000291072"/>
    </source>
</evidence>
<sequence>MDFPAWAKIVTYFLSIALVGYVLIAVDWTKIIRTTHKSFGIVLYIIVSLALGYGLGSLVVEIVSLAIQ</sequence>
<feature type="transmembrane region" description="Helical" evidence="1">
    <location>
        <begin position="41"/>
        <end position="67"/>
    </location>
</feature>
<evidence type="ECO:0000313" key="2">
    <source>
        <dbReference type="EMBL" id="TCG10416.1"/>
    </source>
</evidence>
<keyword evidence="3" id="KW-1185">Reference proteome</keyword>
<keyword evidence="1" id="KW-0472">Membrane</keyword>
<dbReference type="AlphaFoldDB" id="A0A4R0XIL1"/>
<dbReference type="Pfam" id="PF06612">
    <property type="entry name" value="DUF1146"/>
    <property type="match status" value="1"/>
</dbReference>
<dbReference type="EMBL" id="PSZP01000047">
    <property type="protein sequence ID" value="TCG10416.1"/>
    <property type="molecule type" value="Genomic_DNA"/>
</dbReference>
<keyword evidence="1" id="KW-0812">Transmembrane</keyword>
<keyword evidence="1" id="KW-1133">Transmembrane helix</keyword>
<dbReference type="InterPro" id="IPR009526">
    <property type="entry name" value="DUF1146"/>
</dbReference>
<reference evidence="2 3" key="1">
    <citation type="submission" date="2018-02" db="EMBL/GenBank/DDBJ databases">
        <title>Mycoplasma marinum and Mycoplasma todarodis sp. nov., moderately halophilic and psychrotolerant mycoplasmas isolated from cephalopods.</title>
        <authorList>
            <person name="Viver T."/>
        </authorList>
    </citation>
    <scope>NUCLEOTIDE SEQUENCE [LARGE SCALE GENOMIC DNA]</scope>
    <source>
        <strain evidence="2 3">5H</strain>
    </source>
</reference>
<comment type="caution">
    <text evidence="2">The sequence shown here is derived from an EMBL/GenBank/DDBJ whole genome shotgun (WGS) entry which is preliminary data.</text>
</comment>
<accession>A0A4R0XIL1</accession>
<protein>
    <recommendedName>
        <fullName evidence="4">DUF1146 domain-containing protein</fullName>
    </recommendedName>
</protein>
<proteinExistence type="predicted"/>
<gene>
    <name evidence="2" type="ORF">C4B25_04315</name>
</gene>
<feature type="transmembrane region" description="Helical" evidence="1">
    <location>
        <begin position="6"/>
        <end position="29"/>
    </location>
</feature>
<name>A0A4R0XIL1_9MOLU</name>
<evidence type="ECO:0008006" key="4">
    <source>
        <dbReference type="Google" id="ProtNLM"/>
    </source>
</evidence>
<dbReference type="Proteomes" id="UP000291072">
    <property type="component" value="Unassembled WGS sequence"/>
</dbReference>
<evidence type="ECO:0000256" key="1">
    <source>
        <dbReference type="SAM" id="Phobius"/>
    </source>
</evidence>
<organism evidence="2 3">
    <name type="scientific">Mycoplasma todarodis</name>
    <dbReference type="NCBI Taxonomy" id="1937191"/>
    <lineage>
        <taxon>Bacteria</taxon>
        <taxon>Bacillati</taxon>
        <taxon>Mycoplasmatota</taxon>
        <taxon>Mollicutes</taxon>
        <taxon>Mycoplasmataceae</taxon>
        <taxon>Mycoplasma</taxon>
    </lineage>
</organism>